<accession>A0ABX9BMQ1</accession>
<dbReference type="Gene3D" id="2.60.120.200">
    <property type="match status" value="1"/>
</dbReference>
<dbReference type="Proteomes" id="UP000248827">
    <property type="component" value="Unassembled WGS sequence"/>
</dbReference>
<evidence type="ECO:0000256" key="2">
    <source>
        <dbReference type="ARBA" id="ARBA00023239"/>
    </source>
</evidence>
<dbReference type="Pfam" id="PF00041">
    <property type="entry name" value="fn3"/>
    <property type="match status" value="1"/>
</dbReference>
<gene>
    <name evidence="4" type="ORF">DET54_104387</name>
</gene>
<sequence length="657" mass="69617">MSEKRITTKIICLTLVAVMLFLPSLGALPKTAEAATFAHPGIMHSAADITRMIANQNTEPWKSALANFKTDSKASSSYTKQGPYSTVCRNDSTLSTCTNANYGNSALENDARAAYYNALLWNVTGTQAYANKAIEILDAWSSTLTTIAGTDAQLAAGDNGIFLANAGELLRYSNSGWATANITQLETMLTNVFYPQIQSPGDANWGGSAMKSMISIAIFSNNQTMFDSAISNFRTNSCASVTRNVMSTGQISESGRDQIHALGGLGNLTVVAQIAWNQGVDLFGDGDNRLLAGSEYWSNYNLGNEPTSWDSTYGRCTMGPWSGINGTGRSATIGWAQNEIIYAHYVTRKGLTAPYTTSYMNGMPATDPDAALLTFAYRLGTTTDSTKPSTPTGLTVKPLSDKVVNLSWTPSTDNIAVSGYKIYRNGTIVGYSQSADYTDVGLTASTAYNYQVSAYDAKSNTSTTSSTVTATTLSSATAQIPFSSQDIGSVGVAGSYSYSGGTYTVKASGSDIWDYADQFRFAYVPLKGDRTITARVASLTNTHSSAKAGVMVRESLFDNGSNVYAALKPGLAVFQNRTAPGAVTKSTTSATLSAPYWVRATRSGNTVTTYISADGVTWTQTGSSLISAASTAYVGLAVTSHANTTLTTATFDNVSIQ</sequence>
<evidence type="ECO:0000313" key="4">
    <source>
        <dbReference type="EMBL" id="RAI98330.1"/>
    </source>
</evidence>
<dbReference type="SUPFAM" id="SSF49899">
    <property type="entry name" value="Concanavalin A-like lectins/glucanases"/>
    <property type="match status" value="1"/>
</dbReference>
<dbReference type="Gene3D" id="1.50.10.100">
    <property type="entry name" value="Chondroitin AC/alginate lyase"/>
    <property type="match status" value="1"/>
</dbReference>
<dbReference type="Gene3D" id="2.60.40.10">
    <property type="entry name" value="Immunoglobulins"/>
    <property type="match status" value="1"/>
</dbReference>
<proteinExistence type="predicted"/>
<dbReference type="InterPro" id="IPR003961">
    <property type="entry name" value="FN3_dom"/>
</dbReference>
<dbReference type="EMBL" id="QLLI01000004">
    <property type="protein sequence ID" value="RAI98330.1"/>
    <property type="molecule type" value="Genomic_DNA"/>
</dbReference>
<dbReference type="SUPFAM" id="SSF49265">
    <property type="entry name" value="Fibronectin type III"/>
    <property type="match status" value="1"/>
</dbReference>
<dbReference type="SUPFAM" id="SSF48230">
    <property type="entry name" value="Chondroitin AC/alginate lyase"/>
    <property type="match status" value="1"/>
</dbReference>
<dbReference type="InterPro" id="IPR036116">
    <property type="entry name" value="FN3_sf"/>
</dbReference>
<evidence type="ECO:0000313" key="5">
    <source>
        <dbReference type="Proteomes" id="UP000248827"/>
    </source>
</evidence>
<dbReference type="InterPro" id="IPR008397">
    <property type="entry name" value="Alginate_lyase_dom"/>
</dbReference>
<dbReference type="Pfam" id="PF05426">
    <property type="entry name" value="Alginate_lyase"/>
    <property type="match status" value="1"/>
</dbReference>
<feature type="domain" description="Fibronectin type-III" evidence="3">
    <location>
        <begin position="390"/>
        <end position="475"/>
    </location>
</feature>
<evidence type="ECO:0000256" key="1">
    <source>
        <dbReference type="ARBA" id="ARBA00022729"/>
    </source>
</evidence>
<comment type="caution">
    <text evidence="4">The sequence shown here is derived from an EMBL/GenBank/DDBJ whole genome shotgun (WGS) entry which is preliminary data.</text>
</comment>
<dbReference type="InterPro" id="IPR013783">
    <property type="entry name" value="Ig-like_fold"/>
</dbReference>
<name>A0ABX9BMQ1_9BACL</name>
<dbReference type="SMART" id="SM00060">
    <property type="entry name" value="FN3"/>
    <property type="match status" value="1"/>
</dbReference>
<keyword evidence="5" id="KW-1185">Reference proteome</keyword>
<organism evidence="4 5">
    <name type="scientific">Paenibacillus pabuli</name>
    <dbReference type="NCBI Taxonomy" id="1472"/>
    <lineage>
        <taxon>Bacteria</taxon>
        <taxon>Bacillati</taxon>
        <taxon>Bacillota</taxon>
        <taxon>Bacilli</taxon>
        <taxon>Bacillales</taxon>
        <taxon>Paenibacillaceae</taxon>
        <taxon>Paenibacillus</taxon>
    </lineage>
</organism>
<dbReference type="InterPro" id="IPR008929">
    <property type="entry name" value="Chondroitin_lyas"/>
</dbReference>
<evidence type="ECO:0000259" key="3">
    <source>
        <dbReference type="PROSITE" id="PS50853"/>
    </source>
</evidence>
<keyword evidence="2" id="KW-0456">Lyase</keyword>
<dbReference type="CDD" id="cd00063">
    <property type="entry name" value="FN3"/>
    <property type="match status" value="1"/>
</dbReference>
<reference evidence="4 5" key="1">
    <citation type="submission" date="2018-06" db="EMBL/GenBank/DDBJ databases">
        <title>Freshwater and sediment microbial communities from various areas in North America, analyzing microbe dynamics in response to fracking.</title>
        <authorList>
            <person name="Lamendella R."/>
        </authorList>
    </citation>
    <scope>NUCLEOTIDE SEQUENCE [LARGE SCALE GENOMIC DNA]</scope>
    <source>
        <strain evidence="4 5">NG-13</strain>
    </source>
</reference>
<dbReference type="RefSeq" id="WP_111619735.1">
    <property type="nucleotide sequence ID" value="NZ_QLLI01000004.1"/>
</dbReference>
<dbReference type="InterPro" id="IPR013320">
    <property type="entry name" value="ConA-like_dom_sf"/>
</dbReference>
<dbReference type="PROSITE" id="PS50853">
    <property type="entry name" value="FN3"/>
    <property type="match status" value="1"/>
</dbReference>
<protein>
    <submittedName>
        <fullName evidence="4">Chitodextrinase</fullName>
    </submittedName>
</protein>
<keyword evidence="1" id="KW-0732">Signal</keyword>